<proteinExistence type="predicted"/>
<keyword evidence="2" id="KW-1185">Reference proteome</keyword>
<gene>
    <name evidence="1" type="ORF">R3P38DRAFT_795045</name>
</gene>
<evidence type="ECO:0000313" key="1">
    <source>
        <dbReference type="EMBL" id="KAK7033449.1"/>
    </source>
</evidence>
<dbReference type="EMBL" id="JAWWNJ010000023">
    <property type="protein sequence ID" value="KAK7033449.1"/>
    <property type="molecule type" value="Genomic_DNA"/>
</dbReference>
<accession>A0AAW0C3U3</accession>
<comment type="caution">
    <text evidence="1">The sequence shown here is derived from an EMBL/GenBank/DDBJ whole genome shotgun (WGS) entry which is preliminary data.</text>
</comment>
<dbReference type="Proteomes" id="UP001362999">
    <property type="component" value="Unassembled WGS sequence"/>
</dbReference>
<protein>
    <recommendedName>
        <fullName evidence="3">Secreted protein</fullName>
    </recommendedName>
</protein>
<organism evidence="1 2">
    <name type="scientific">Favolaschia claudopus</name>
    <dbReference type="NCBI Taxonomy" id="2862362"/>
    <lineage>
        <taxon>Eukaryota</taxon>
        <taxon>Fungi</taxon>
        <taxon>Dikarya</taxon>
        <taxon>Basidiomycota</taxon>
        <taxon>Agaricomycotina</taxon>
        <taxon>Agaricomycetes</taxon>
        <taxon>Agaricomycetidae</taxon>
        <taxon>Agaricales</taxon>
        <taxon>Marasmiineae</taxon>
        <taxon>Mycenaceae</taxon>
        <taxon>Favolaschia</taxon>
    </lineage>
</organism>
<evidence type="ECO:0008006" key="3">
    <source>
        <dbReference type="Google" id="ProtNLM"/>
    </source>
</evidence>
<evidence type="ECO:0000313" key="2">
    <source>
        <dbReference type="Proteomes" id="UP001362999"/>
    </source>
</evidence>
<reference evidence="1 2" key="1">
    <citation type="journal article" date="2024" name="J Genomics">
        <title>Draft genome sequencing and assembly of Favolaschia claudopus CIRM-BRFM 2984 isolated from oak limbs.</title>
        <authorList>
            <person name="Navarro D."/>
            <person name="Drula E."/>
            <person name="Chaduli D."/>
            <person name="Cazenave R."/>
            <person name="Ahrendt S."/>
            <person name="Wang J."/>
            <person name="Lipzen A."/>
            <person name="Daum C."/>
            <person name="Barry K."/>
            <person name="Grigoriev I.V."/>
            <person name="Favel A."/>
            <person name="Rosso M.N."/>
            <person name="Martin F."/>
        </authorList>
    </citation>
    <scope>NUCLEOTIDE SEQUENCE [LARGE SCALE GENOMIC DNA]</scope>
    <source>
        <strain evidence="1 2">CIRM-BRFM 2984</strain>
    </source>
</reference>
<sequence>MASQTPPWDGLQIAHIPFLSACALCVGAVQGGEWSRALMIRSAIFFTLKHTVCAYDTPRGCVSNSDSDKYIDLSCVCEGLIVLFTQIEVTTLSFHCRHTDCFCSSWKTLGTLDSGQGDLLVEIFTSVITL</sequence>
<dbReference type="AlphaFoldDB" id="A0AAW0C3U3"/>
<name>A0AAW0C3U3_9AGAR</name>